<keyword evidence="7" id="KW-1185">Reference proteome</keyword>
<dbReference type="PANTHER" id="PTHR21346:SF0">
    <property type="entry name" value="RE45833P"/>
    <property type="match status" value="1"/>
</dbReference>
<evidence type="ECO:0000256" key="4">
    <source>
        <dbReference type="ARBA" id="ARBA00022989"/>
    </source>
</evidence>
<evidence type="ECO:0000256" key="3">
    <source>
        <dbReference type="ARBA" id="ARBA00022692"/>
    </source>
</evidence>
<reference evidence="6 7" key="1">
    <citation type="journal article" date="2024" name="BMC Genomics">
        <title>De novo assembly and annotation of Popillia japonica's genome with initial clues to its potential as an invasive pest.</title>
        <authorList>
            <person name="Cucini C."/>
            <person name="Boschi S."/>
            <person name="Funari R."/>
            <person name="Cardaioli E."/>
            <person name="Iannotti N."/>
            <person name="Marturano G."/>
            <person name="Paoli F."/>
            <person name="Bruttini M."/>
            <person name="Carapelli A."/>
            <person name="Frati F."/>
            <person name="Nardi F."/>
        </authorList>
    </citation>
    <scope>NUCLEOTIDE SEQUENCE [LARGE SCALE GENOMIC DNA]</scope>
    <source>
        <strain evidence="6">DMR45628</strain>
    </source>
</reference>
<dbReference type="EMBL" id="JASPKY010000543">
    <property type="protein sequence ID" value="KAK9693404.1"/>
    <property type="molecule type" value="Genomic_DNA"/>
</dbReference>
<keyword evidence="3" id="KW-0812">Transmembrane</keyword>
<proteinExistence type="inferred from homology"/>
<protein>
    <submittedName>
        <fullName evidence="6">FUN14 family</fullName>
    </submittedName>
</protein>
<comment type="caution">
    <text evidence="6">The sequence shown here is derived from an EMBL/GenBank/DDBJ whole genome shotgun (WGS) entry which is preliminary data.</text>
</comment>
<dbReference type="InterPro" id="IPR007014">
    <property type="entry name" value="FUN14"/>
</dbReference>
<accession>A0AAW1IUQ2</accession>
<evidence type="ECO:0000256" key="5">
    <source>
        <dbReference type="ARBA" id="ARBA00023136"/>
    </source>
</evidence>
<organism evidence="6 7">
    <name type="scientific">Popillia japonica</name>
    <name type="common">Japanese beetle</name>
    <dbReference type="NCBI Taxonomy" id="7064"/>
    <lineage>
        <taxon>Eukaryota</taxon>
        <taxon>Metazoa</taxon>
        <taxon>Ecdysozoa</taxon>
        <taxon>Arthropoda</taxon>
        <taxon>Hexapoda</taxon>
        <taxon>Insecta</taxon>
        <taxon>Pterygota</taxon>
        <taxon>Neoptera</taxon>
        <taxon>Endopterygota</taxon>
        <taxon>Coleoptera</taxon>
        <taxon>Polyphaga</taxon>
        <taxon>Scarabaeiformia</taxon>
        <taxon>Scarabaeidae</taxon>
        <taxon>Rutelinae</taxon>
        <taxon>Popillia</taxon>
    </lineage>
</organism>
<name>A0AAW1IUQ2_POPJA</name>
<dbReference type="AlphaFoldDB" id="A0AAW1IUQ2"/>
<evidence type="ECO:0000256" key="2">
    <source>
        <dbReference type="ARBA" id="ARBA00009160"/>
    </source>
</evidence>
<gene>
    <name evidence="6" type="ORF">QE152_g34216</name>
</gene>
<sequence>MGDNEDFEKVRDDAKNMVTKIMNDIGKSSTTQQLLIGTASGWTTGYITMKVGKTAAFAIGGGIILLQIAQNQGYIRIDWDRIRKKAANTTEAVENNLSSNAPTWMDQVKKFISKNSCFAGGFLGGFFLGVAS</sequence>
<dbReference type="GO" id="GO:0000422">
    <property type="term" value="P:autophagy of mitochondrion"/>
    <property type="evidence" value="ECO:0007669"/>
    <property type="project" value="TreeGrafter"/>
</dbReference>
<comment type="subcellular location">
    <subcellularLocation>
        <location evidence="1">Mitochondrion outer membrane</location>
        <topology evidence="1">Multi-pass membrane protein</topology>
    </subcellularLocation>
</comment>
<evidence type="ECO:0000313" key="7">
    <source>
        <dbReference type="Proteomes" id="UP001458880"/>
    </source>
</evidence>
<keyword evidence="5" id="KW-0472">Membrane</keyword>
<comment type="similarity">
    <text evidence="2">Belongs to the FUN14 family.</text>
</comment>
<evidence type="ECO:0000256" key="1">
    <source>
        <dbReference type="ARBA" id="ARBA00004374"/>
    </source>
</evidence>
<dbReference type="PANTHER" id="PTHR21346">
    <property type="entry name" value="FUN14 DOMAIN CONTAINING"/>
    <property type="match status" value="1"/>
</dbReference>
<dbReference type="Proteomes" id="UP001458880">
    <property type="component" value="Unassembled WGS sequence"/>
</dbReference>
<evidence type="ECO:0000313" key="6">
    <source>
        <dbReference type="EMBL" id="KAK9693404.1"/>
    </source>
</evidence>
<dbReference type="Pfam" id="PF04930">
    <property type="entry name" value="FUN14"/>
    <property type="match status" value="1"/>
</dbReference>
<keyword evidence="4" id="KW-1133">Transmembrane helix</keyword>
<dbReference type="GO" id="GO:0005741">
    <property type="term" value="C:mitochondrial outer membrane"/>
    <property type="evidence" value="ECO:0007669"/>
    <property type="project" value="UniProtKB-SubCell"/>
</dbReference>